<accession>A0ABX0J7K7</accession>
<name>A0ABX0J7K7_9BACL</name>
<reference evidence="1" key="1">
    <citation type="submission" date="2020-03" db="EMBL/GenBank/DDBJ databases">
        <title>Draft sequencing of Paenibacilllus sp. S3N08.</title>
        <authorList>
            <person name="Kim D.-U."/>
        </authorList>
    </citation>
    <scope>NUCLEOTIDE SEQUENCE</scope>
    <source>
        <strain evidence="1">S3N08</strain>
    </source>
</reference>
<gene>
    <name evidence="1" type="ORF">G9U52_13520</name>
</gene>
<evidence type="ECO:0000313" key="2">
    <source>
        <dbReference type="Proteomes" id="UP001165962"/>
    </source>
</evidence>
<proteinExistence type="predicted"/>
<dbReference type="RefSeq" id="WP_166150264.1">
    <property type="nucleotide sequence ID" value="NZ_JAAOIW010000004.1"/>
</dbReference>
<keyword evidence="2" id="KW-1185">Reference proteome</keyword>
<comment type="caution">
    <text evidence="1">The sequence shown here is derived from an EMBL/GenBank/DDBJ whole genome shotgun (WGS) entry which is preliminary data.</text>
</comment>
<sequence length="146" mass="17316">MRVMKFYRERGYIMGYTPYSYMGFLLSDSEWDMFVFMERFKQRFGDTANIRLEEPRQVVVFTIDDWSLRIAYNEEPYVLEESAEIAEMAAKERPDQAQLAACKRRLETSADPDRNMDYFNAVLMVLEWLESEYGAIIFDSQEGSFV</sequence>
<organism evidence="1 2">
    <name type="scientific">Paenibacillus agricola</name>
    <dbReference type="NCBI Taxonomy" id="2716264"/>
    <lineage>
        <taxon>Bacteria</taxon>
        <taxon>Bacillati</taxon>
        <taxon>Bacillota</taxon>
        <taxon>Bacilli</taxon>
        <taxon>Bacillales</taxon>
        <taxon>Paenibacillaceae</taxon>
        <taxon>Paenibacillus</taxon>
    </lineage>
</organism>
<protein>
    <submittedName>
        <fullName evidence="1">Uncharacterized protein</fullName>
    </submittedName>
</protein>
<dbReference type="EMBL" id="JAAOIW010000004">
    <property type="protein sequence ID" value="NHN30852.1"/>
    <property type="molecule type" value="Genomic_DNA"/>
</dbReference>
<evidence type="ECO:0000313" key="1">
    <source>
        <dbReference type="EMBL" id="NHN30852.1"/>
    </source>
</evidence>
<dbReference type="Proteomes" id="UP001165962">
    <property type="component" value="Unassembled WGS sequence"/>
</dbReference>